<protein>
    <submittedName>
        <fullName evidence="3">DegT/DnrJ/EryC1/StrS family aminotransferase</fullName>
    </submittedName>
</protein>
<dbReference type="Proteomes" id="UP000704176">
    <property type="component" value="Unassembled WGS sequence"/>
</dbReference>
<dbReference type="InterPro" id="IPR015422">
    <property type="entry name" value="PyrdxlP-dep_Trfase_small"/>
</dbReference>
<dbReference type="PIRSF" id="PIRSF000390">
    <property type="entry name" value="PLP_StrS"/>
    <property type="match status" value="1"/>
</dbReference>
<name>A0ABS7VX06_9HYPH</name>
<dbReference type="CDD" id="cd00616">
    <property type="entry name" value="AHBA_syn"/>
    <property type="match status" value="1"/>
</dbReference>
<organism evidence="3 4">
    <name type="scientific">Microvirga puerhi</name>
    <dbReference type="NCBI Taxonomy" id="2876078"/>
    <lineage>
        <taxon>Bacteria</taxon>
        <taxon>Pseudomonadati</taxon>
        <taxon>Pseudomonadota</taxon>
        <taxon>Alphaproteobacteria</taxon>
        <taxon>Hyphomicrobiales</taxon>
        <taxon>Methylobacteriaceae</taxon>
        <taxon>Microvirga</taxon>
    </lineage>
</organism>
<evidence type="ECO:0000256" key="1">
    <source>
        <dbReference type="ARBA" id="ARBA00037999"/>
    </source>
</evidence>
<keyword evidence="2" id="KW-0663">Pyridoxal phosphate</keyword>
<dbReference type="Pfam" id="PF01041">
    <property type="entry name" value="DegT_DnrJ_EryC1"/>
    <property type="match status" value="1"/>
</dbReference>
<gene>
    <name evidence="3" type="ORF">K9B37_24410</name>
</gene>
<keyword evidence="3" id="KW-0032">Aminotransferase</keyword>
<keyword evidence="4" id="KW-1185">Reference proteome</keyword>
<evidence type="ECO:0000313" key="3">
    <source>
        <dbReference type="EMBL" id="MBZ6079403.1"/>
    </source>
</evidence>
<dbReference type="InterPro" id="IPR015424">
    <property type="entry name" value="PyrdxlP-dep_Trfase"/>
</dbReference>
<dbReference type="RefSeq" id="WP_224316422.1">
    <property type="nucleotide sequence ID" value="NZ_JAIRBM010000036.1"/>
</dbReference>
<keyword evidence="3" id="KW-0808">Transferase</keyword>
<sequence>MIPIMAPFIGEEEANAASAVVLSGWLSQGAEVAAFEREFAAAVGSEHACAVSNCTVALHLALLAVGVGPGDEVVLPSHTFIACANVVRQCGAVPVFVDIDPDTFNMKPELVAAAITKRTKAIMCIHQMGMPCDMEALVPLARDREIAIVEDAACAIGSEIRVNGEWERIGRPFGEVACFSLHPRKLLTVGDGGMLTTADSGIDRLFRLLRQHGMSVSDAVRHSSRTVILEEYPVPGYNYRLTDVQAAIGRAQLRRLDDIVARRRELAQSYHRMLADIPGVKVPEEPVWARTNWQSYCVRLPEGTDQRDVMQKMLDQGVATRRGIMCAHLERAYSDHDLRFPLPESEKAHRECILLPLFHTMTEDMQSQVISSLKAALSRTPALV</sequence>
<dbReference type="GO" id="GO:0008483">
    <property type="term" value="F:transaminase activity"/>
    <property type="evidence" value="ECO:0007669"/>
    <property type="project" value="UniProtKB-KW"/>
</dbReference>
<dbReference type="Gene3D" id="3.90.1150.10">
    <property type="entry name" value="Aspartate Aminotransferase, domain 1"/>
    <property type="match status" value="1"/>
</dbReference>
<accession>A0ABS7VX06</accession>
<dbReference type="PANTHER" id="PTHR30244">
    <property type="entry name" value="TRANSAMINASE"/>
    <property type="match status" value="1"/>
</dbReference>
<dbReference type="Gene3D" id="3.40.640.10">
    <property type="entry name" value="Type I PLP-dependent aspartate aminotransferase-like (Major domain)"/>
    <property type="match status" value="1"/>
</dbReference>
<dbReference type="SUPFAM" id="SSF53383">
    <property type="entry name" value="PLP-dependent transferases"/>
    <property type="match status" value="1"/>
</dbReference>
<reference evidence="3 4" key="1">
    <citation type="submission" date="2021-09" db="EMBL/GenBank/DDBJ databases">
        <title>The complete genome sequence of a new microorganism.</title>
        <authorList>
            <person name="Zi Z."/>
        </authorList>
    </citation>
    <scope>NUCLEOTIDE SEQUENCE [LARGE SCALE GENOMIC DNA]</scope>
    <source>
        <strain evidence="3 4">WGZ8</strain>
    </source>
</reference>
<evidence type="ECO:0000256" key="2">
    <source>
        <dbReference type="RuleBase" id="RU004508"/>
    </source>
</evidence>
<dbReference type="InterPro" id="IPR000653">
    <property type="entry name" value="DegT/StrS_aminotransferase"/>
</dbReference>
<dbReference type="PANTHER" id="PTHR30244:SF34">
    <property type="entry name" value="DTDP-4-AMINO-4,6-DIDEOXYGALACTOSE TRANSAMINASE"/>
    <property type="match status" value="1"/>
</dbReference>
<comment type="caution">
    <text evidence="3">The sequence shown here is derived from an EMBL/GenBank/DDBJ whole genome shotgun (WGS) entry which is preliminary data.</text>
</comment>
<proteinExistence type="inferred from homology"/>
<evidence type="ECO:0000313" key="4">
    <source>
        <dbReference type="Proteomes" id="UP000704176"/>
    </source>
</evidence>
<dbReference type="InterPro" id="IPR015421">
    <property type="entry name" value="PyrdxlP-dep_Trfase_major"/>
</dbReference>
<comment type="similarity">
    <text evidence="1 2">Belongs to the DegT/DnrJ/EryC1 family.</text>
</comment>
<dbReference type="EMBL" id="JAIRBM010000036">
    <property type="protein sequence ID" value="MBZ6079403.1"/>
    <property type="molecule type" value="Genomic_DNA"/>
</dbReference>